<proteinExistence type="predicted"/>
<dbReference type="InterPro" id="IPR037914">
    <property type="entry name" value="SpoVT-AbrB_sf"/>
</dbReference>
<sequence>MQTVTTITPKFQVHIPVHIRKEAGITRHGMARIHTEGKKVIIESITDDFLSLAGVFKVKNPIPVEKIRQHIDYGDGRNEV</sequence>
<dbReference type="Proteomes" id="UP000178372">
    <property type="component" value="Unassembled WGS sequence"/>
</dbReference>
<dbReference type="EMBL" id="MFZF01000022">
    <property type="protein sequence ID" value="OGK16015.1"/>
    <property type="molecule type" value="Genomic_DNA"/>
</dbReference>
<evidence type="ECO:0000313" key="2">
    <source>
        <dbReference type="Proteomes" id="UP000178372"/>
    </source>
</evidence>
<dbReference type="Gene3D" id="2.10.260.10">
    <property type="match status" value="1"/>
</dbReference>
<reference evidence="1 2" key="1">
    <citation type="journal article" date="2016" name="Nat. Commun.">
        <title>Thousands of microbial genomes shed light on interconnected biogeochemical processes in an aquifer system.</title>
        <authorList>
            <person name="Anantharaman K."/>
            <person name="Brown C.T."/>
            <person name="Hug L.A."/>
            <person name="Sharon I."/>
            <person name="Castelle C.J."/>
            <person name="Probst A.J."/>
            <person name="Thomas B.C."/>
            <person name="Singh A."/>
            <person name="Wilkins M.J."/>
            <person name="Karaoz U."/>
            <person name="Brodie E.L."/>
            <person name="Williams K.H."/>
            <person name="Hubbard S.S."/>
            <person name="Banfield J.F."/>
        </authorList>
    </citation>
    <scope>NUCLEOTIDE SEQUENCE [LARGE SCALE GENOMIC DNA]</scope>
</reference>
<evidence type="ECO:0008006" key="3">
    <source>
        <dbReference type="Google" id="ProtNLM"/>
    </source>
</evidence>
<accession>A0A1F7GB67</accession>
<evidence type="ECO:0000313" key="1">
    <source>
        <dbReference type="EMBL" id="OGK16015.1"/>
    </source>
</evidence>
<dbReference type="SUPFAM" id="SSF89447">
    <property type="entry name" value="AbrB/MazE/MraZ-like"/>
    <property type="match status" value="1"/>
</dbReference>
<dbReference type="AlphaFoldDB" id="A0A1F7GB67"/>
<protein>
    <recommendedName>
        <fullName evidence="3">SpoVT-AbrB domain-containing protein</fullName>
    </recommendedName>
</protein>
<name>A0A1F7GB67_9BACT</name>
<gene>
    <name evidence="1" type="ORF">A2690_00995</name>
</gene>
<comment type="caution">
    <text evidence="1">The sequence shown here is derived from an EMBL/GenBank/DDBJ whole genome shotgun (WGS) entry which is preliminary data.</text>
</comment>
<organism evidence="1 2">
    <name type="scientific">Candidatus Roizmanbacteria bacterium RIFCSPHIGHO2_01_FULL_39_12b</name>
    <dbReference type="NCBI Taxonomy" id="1802030"/>
    <lineage>
        <taxon>Bacteria</taxon>
        <taxon>Candidatus Roizmaniibacteriota</taxon>
    </lineage>
</organism>